<dbReference type="Proteomes" id="UP000033038">
    <property type="component" value="Chromosome"/>
</dbReference>
<organism evidence="1 2">
    <name type="scientific">Methanosarcina barkeri str. Wiesmoor</name>
    <dbReference type="NCBI Taxonomy" id="1434109"/>
    <lineage>
        <taxon>Archaea</taxon>
        <taxon>Methanobacteriati</taxon>
        <taxon>Methanobacteriota</taxon>
        <taxon>Stenosarchaea group</taxon>
        <taxon>Methanomicrobia</taxon>
        <taxon>Methanosarcinales</taxon>
        <taxon>Methanosarcinaceae</taxon>
        <taxon>Methanosarcina</taxon>
    </lineage>
</organism>
<evidence type="ECO:0000313" key="2">
    <source>
        <dbReference type="Proteomes" id="UP000033038"/>
    </source>
</evidence>
<evidence type="ECO:0000313" key="1">
    <source>
        <dbReference type="EMBL" id="AKB51751.1"/>
    </source>
</evidence>
<dbReference type="KEGG" id="mbw:MSBRW_2498"/>
<dbReference type="GeneID" id="24824050"/>
<reference evidence="1 2" key="1">
    <citation type="submission" date="2014-07" db="EMBL/GenBank/DDBJ databases">
        <title>Methanogenic archaea and the global carbon cycle.</title>
        <authorList>
            <person name="Henriksen J.R."/>
            <person name="Luke J."/>
            <person name="Reinhart S."/>
            <person name="Benedict M.N."/>
            <person name="Youngblut N.D."/>
            <person name="Metcalf M.E."/>
            <person name="Whitaker R.J."/>
            <person name="Metcalf W.W."/>
        </authorList>
    </citation>
    <scope>NUCLEOTIDE SEQUENCE [LARGE SCALE GENOMIC DNA]</scope>
    <source>
        <strain evidence="1 2">Wiesmoor</strain>
    </source>
</reference>
<proteinExistence type="predicted"/>
<dbReference type="PATRIC" id="fig|1434109.4.peg.3232"/>
<dbReference type="RefSeq" id="WP_011307219.1">
    <property type="nucleotide sequence ID" value="NZ_CP009526.1"/>
</dbReference>
<protein>
    <submittedName>
        <fullName evidence="1">Uncharacterized protein</fullName>
    </submittedName>
</protein>
<name>A0A0E3LLR9_METBA</name>
<dbReference type="HOGENOM" id="CLU_975245_0_0_2"/>
<gene>
    <name evidence="1" type="ORF">MSBRW_2498</name>
</gene>
<dbReference type="EMBL" id="CP009526">
    <property type="protein sequence ID" value="AKB51751.1"/>
    <property type="molecule type" value="Genomic_DNA"/>
</dbReference>
<dbReference type="AlphaFoldDB" id="A0A0E3LLR9"/>
<accession>A0A0E3LLR9</accession>
<sequence>MNLLHSVVNGIQKVSKNLDDQKELRNKKTRVLKRLSLKQLQYMAKNYNITIKPGRFSDIIENKRPTITDHIVCIRSNLSYEEILDYAKKRNIDVSDILQEEKEKKLTMVKDTSSATNINENLEGDQEGEVSILYSNIKQKIQAFSLDFAINSEDEFEKHLFQYLKYQFPNFEIQRQVPCGDGDKVDIVISAPDPGFEVAIELKLGTNKNHLRNARAQVEDYSKFFNFTMLVVLDIGNLEQTIYEDLENKIQVQRIDFILLEGQLTERKSVEVRKKERIIKELIKN</sequence>